<comment type="subcellular location">
    <subcellularLocation>
        <location evidence="1">Periplasm</location>
    </subcellularLocation>
</comment>
<dbReference type="NCBIfam" id="TIGR04484">
    <property type="entry name" value="thiosulf_SoxA"/>
    <property type="match status" value="1"/>
</dbReference>
<keyword evidence="5" id="KW-0813">Transport</keyword>
<dbReference type="GO" id="GO:0016740">
    <property type="term" value="F:transferase activity"/>
    <property type="evidence" value="ECO:0007669"/>
    <property type="project" value="UniProtKB-KW"/>
</dbReference>
<dbReference type="InterPro" id="IPR036909">
    <property type="entry name" value="Cyt_c-like_dom_sf"/>
</dbReference>
<evidence type="ECO:0000256" key="13">
    <source>
        <dbReference type="ARBA" id="ARBA00025746"/>
    </source>
</evidence>
<protein>
    <recommendedName>
        <fullName evidence="4">L-cysteine S-thiosulfotransferase subunit SoxA</fullName>
        <ecNumber evidence="3">2.8.5.2</ecNumber>
    </recommendedName>
    <alternativeName>
        <fullName evidence="16">Protein SoxA</fullName>
    </alternativeName>
    <alternativeName>
        <fullName evidence="17">SoxAX cytochrome complex subunit A</fullName>
    </alternativeName>
    <alternativeName>
        <fullName evidence="15">Sulfur oxidizing protein A</fullName>
    </alternativeName>
    <alternativeName>
        <fullName evidence="14">Thiosulfate-oxidizing multienzyme system protein SoxA</fullName>
    </alternativeName>
</protein>
<evidence type="ECO:0000256" key="20">
    <source>
        <dbReference type="PROSITE-ProRule" id="PRU00433"/>
    </source>
</evidence>
<evidence type="ECO:0000256" key="2">
    <source>
        <dbReference type="ARBA" id="ARBA00011530"/>
    </source>
</evidence>
<dbReference type="STRING" id="349124.Hhal_1948"/>
<dbReference type="GO" id="GO:0042597">
    <property type="term" value="C:periplasmic space"/>
    <property type="evidence" value="ECO:0007669"/>
    <property type="project" value="UniProtKB-SubCell"/>
</dbReference>
<proteinExistence type="inferred from homology"/>
<evidence type="ECO:0000313" key="25">
    <source>
        <dbReference type="Proteomes" id="UP000000647"/>
    </source>
</evidence>
<dbReference type="NCBIfam" id="TIGR04485">
    <property type="entry name" value="thiosulf_SoxX"/>
    <property type="match status" value="1"/>
</dbReference>
<evidence type="ECO:0000313" key="24">
    <source>
        <dbReference type="EMBL" id="ABM62712.1"/>
    </source>
</evidence>
<feature type="compositionally biased region" description="Basic and acidic residues" evidence="21">
    <location>
        <begin position="74"/>
        <end position="85"/>
    </location>
</feature>
<keyword evidence="9 22" id="KW-0732">Signal</keyword>
<dbReference type="EC" id="2.8.5.2" evidence="3"/>
<keyword evidence="10" id="KW-0574">Periplasm</keyword>
<evidence type="ECO:0000256" key="12">
    <source>
        <dbReference type="ARBA" id="ARBA00023004"/>
    </source>
</evidence>
<comment type="catalytic activity">
    <reaction evidence="18">
        <text>L-cysteinyl-[SoxY protein] + thiosulfate + 2 Fe(III)-[cytochrome c] = S-sulfosulfanyl-L-cysteinyl-[SoxY protein] + 2 Fe(II)-[cytochrome c] + 2 H(+)</text>
        <dbReference type="Rhea" id="RHEA:56720"/>
        <dbReference type="Rhea" id="RHEA-COMP:10350"/>
        <dbReference type="Rhea" id="RHEA-COMP:14328"/>
        <dbReference type="Rhea" id="RHEA-COMP:14399"/>
        <dbReference type="Rhea" id="RHEA-COMP:14691"/>
        <dbReference type="ChEBI" id="CHEBI:15378"/>
        <dbReference type="ChEBI" id="CHEBI:29033"/>
        <dbReference type="ChEBI" id="CHEBI:29034"/>
        <dbReference type="ChEBI" id="CHEBI:29950"/>
        <dbReference type="ChEBI" id="CHEBI:33542"/>
        <dbReference type="ChEBI" id="CHEBI:139321"/>
        <dbReference type="EC" id="2.8.5.2"/>
    </reaction>
</comment>
<evidence type="ECO:0000256" key="11">
    <source>
        <dbReference type="ARBA" id="ARBA00022982"/>
    </source>
</evidence>
<evidence type="ECO:0000256" key="9">
    <source>
        <dbReference type="ARBA" id="ARBA00022729"/>
    </source>
</evidence>
<dbReference type="Proteomes" id="UP000000647">
    <property type="component" value="Chromosome"/>
</dbReference>
<dbReference type="EMBL" id="CP000544">
    <property type="protein sequence ID" value="ABM62712.1"/>
    <property type="molecule type" value="Genomic_DNA"/>
</dbReference>
<dbReference type="PROSITE" id="PS51007">
    <property type="entry name" value="CYTC"/>
    <property type="match status" value="2"/>
</dbReference>
<feature type="domain" description="Cytochrome c" evidence="23">
    <location>
        <begin position="373"/>
        <end position="472"/>
    </location>
</feature>
<evidence type="ECO:0000256" key="7">
    <source>
        <dbReference type="ARBA" id="ARBA00022679"/>
    </source>
</evidence>
<evidence type="ECO:0000256" key="22">
    <source>
        <dbReference type="SAM" id="SignalP"/>
    </source>
</evidence>
<evidence type="ECO:0000256" key="10">
    <source>
        <dbReference type="ARBA" id="ARBA00022764"/>
    </source>
</evidence>
<evidence type="ECO:0000256" key="8">
    <source>
        <dbReference type="ARBA" id="ARBA00022723"/>
    </source>
</evidence>
<comment type="catalytic activity">
    <reaction evidence="19">
        <text>S-sulfanyl-L-cysteinyl-[SoxY protein] + thiosulfate + 2 Fe(III)-[cytochrome c] = S-(2-sulfodisulfanyl)-L-cysteinyl-[SoxY protein] + 2 Fe(II)-[cytochrome c] + 2 H(+)</text>
        <dbReference type="Rhea" id="RHEA:51224"/>
        <dbReference type="Rhea" id="RHEA-COMP:10350"/>
        <dbReference type="Rhea" id="RHEA-COMP:14399"/>
        <dbReference type="Rhea" id="RHEA-COMP:14689"/>
        <dbReference type="Rhea" id="RHEA-COMP:14690"/>
        <dbReference type="ChEBI" id="CHEBI:15378"/>
        <dbReference type="ChEBI" id="CHEBI:29033"/>
        <dbReference type="ChEBI" id="CHEBI:29034"/>
        <dbReference type="ChEBI" id="CHEBI:33542"/>
        <dbReference type="ChEBI" id="CHEBI:61963"/>
        <dbReference type="ChEBI" id="CHEBI:140664"/>
        <dbReference type="EC" id="2.8.5.2"/>
    </reaction>
</comment>
<dbReference type="AlphaFoldDB" id="A1WYF0"/>
<evidence type="ECO:0000256" key="14">
    <source>
        <dbReference type="ARBA" id="ARBA00030174"/>
    </source>
</evidence>
<sequence>MTARSPTRSTHSAGIAVTLGLCTGAAAISLLATQGAGAGEEERNIEPRPAPDGMDYHTSETWESLATEPSQGRIVEEDGEKRQIRYEFGGFPDEENEDFSEWPTHSYADDADYPEPQEADIPNDLEGDPERGRELFAKGELGPCSSCHLVPEAEIDSPGNVGTDLRTVGEWAPDKEWLYQVVYDPRVFYGEDTPMPPFGVNGMWSEEQIIDVVAYLMTLEGDEDGEPIAPEGVDRHWDPNDRPPLQPAGEHLDPFDNPGLMQAEQIAVPLWDEPAPNGESCASCHGDLEPADDLRPIGVIEDLEGVATEYPKWFDEYDRMMSLEDFLAVHAKEEQDMELPTQSQENLYMSILVHSQSNGMVYDLDDDDPNVQAAIERGEELFHRPVGQRAHACANCHTDRGGGDKWLSGRMLANIEADDTAMTNHPYWRTAQSRVWDLRTRFQWCMTPVGTNYLPGDAPEYADLETYIVSEQQGEEIIVPRYAH</sequence>
<evidence type="ECO:0000256" key="6">
    <source>
        <dbReference type="ARBA" id="ARBA00022617"/>
    </source>
</evidence>
<evidence type="ECO:0000256" key="4">
    <source>
        <dbReference type="ARBA" id="ARBA00019364"/>
    </source>
</evidence>
<dbReference type="GO" id="GO:0009055">
    <property type="term" value="F:electron transfer activity"/>
    <property type="evidence" value="ECO:0007669"/>
    <property type="project" value="InterPro"/>
</dbReference>
<feature type="compositionally biased region" description="Polar residues" evidence="21">
    <location>
        <begin position="61"/>
        <end position="70"/>
    </location>
</feature>
<keyword evidence="6 20" id="KW-0349">Heme</keyword>
<accession>A1WYF0</accession>
<dbReference type="OrthoDB" id="9793634at2"/>
<keyword evidence="11" id="KW-0249">Electron transport</keyword>
<feature type="signal peptide" evidence="22">
    <location>
        <begin position="1"/>
        <end position="38"/>
    </location>
</feature>
<feature type="chain" id="PRO_5002640265" description="L-cysteine S-thiosulfotransferase subunit SoxA" evidence="22">
    <location>
        <begin position="39"/>
        <end position="484"/>
    </location>
</feature>
<dbReference type="eggNOG" id="COG2010">
    <property type="taxonomic scope" value="Bacteria"/>
</dbReference>
<keyword evidence="25" id="KW-1185">Reference proteome</keyword>
<evidence type="ECO:0000256" key="16">
    <source>
        <dbReference type="ARBA" id="ARBA00032236"/>
    </source>
</evidence>
<dbReference type="GO" id="GO:0016669">
    <property type="term" value="F:oxidoreductase activity, acting on a sulfur group of donors, cytochrome as acceptor"/>
    <property type="evidence" value="ECO:0007669"/>
    <property type="project" value="InterPro"/>
</dbReference>
<dbReference type="InterPro" id="IPR025710">
    <property type="entry name" value="SoxA"/>
</dbReference>
<dbReference type="GO" id="GO:0046872">
    <property type="term" value="F:metal ion binding"/>
    <property type="evidence" value="ECO:0007669"/>
    <property type="project" value="UniProtKB-KW"/>
</dbReference>
<gene>
    <name evidence="24" type="ordered locus">Hhal_1948</name>
</gene>
<evidence type="ECO:0000256" key="3">
    <source>
        <dbReference type="ARBA" id="ARBA00012408"/>
    </source>
</evidence>
<evidence type="ECO:0000256" key="18">
    <source>
        <dbReference type="ARBA" id="ARBA00048077"/>
    </source>
</evidence>
<evidence type="ECO:0000256" key="17">
    <source>
        <dbReference type="ARBA" id="ARBA00032318"/>
    </source>
</evidence>
<dbReference type="GO" id="GO:0070069">
    <property type="term" value="C:cytochrome complex"/>
    <property type="evidence" value="ECO:0007669"/>
    <property type="project" value="InterPro"/>
</dbReference>
<evidence type="ECO:0000256" key="15">
    <source>
        <dbReference type="ARBA" id="ARBA00030833"/>
    </source>
</evidence>
<dbReference type="InterPro" id="IPR030999">
    <property type="entry name" value="Thiosulf_SoxX"/>
</dbReference>
<keyword evidence="12 20" id="KW-0408">Iron</keyword>
<organism evidence="24 25">
    <name type="scientific">Halorhodospira halophila (strain DSM 244 / SL1)</name>
    <name type="common">Ectothiorhodospira halophila (strain DSM 244 / SL1)</name>
    <dbReference type="NCBI Taxonomy" id="349124"/>
    <lineage>
        <taxon>Bacteria</taxon>
        <taxon>Pseudomonadati</taxon>
        <taxon>Pseudomonadota</taxon>
        <taxon>Gammaproteobacteria</taxon>
        <taxon>Chromatiales</taxon>
        <taxon>Ectothiorhodospiraceae</taxon>
        <taxon>Halorhodospira</taxon>
    </lineage>
</organism>
<feature type="region of interest" description="Disordered" evidence="21">
    <location>
        <begin position="35"/>
        <end position="125"/>
    </location>
</feature>
<evidence type="ECO:0000259" key="23">
    <source>
        <dbReference type="PROSITE" id="PS51007"/>
    </source>
</evidence>
<dbReference type="Pfam" id="PF13442">
    <property type="entry name" value="Cytochrome_CBB3"/>
    <property type="match status" value="1"/>
</dbReference>
<dbReference type="InterPro" id="IPR009056">
    <property type="entry name" value="Cyt_c-like_dom"/>
</dbReference>
<dbReference type="KEGG" id="hha:Hhal_1948"/>
<dbReference type="Pfam" id="PF21342">
    <property type="entry name" value="SoxA-TsdA_cyt-c"/>
    <property type="match status" value="2"/>
</dbReference>
<comment type="subunit">
    <text evidence="2">Heterodimer of SoxA and SoxX.</text>
</comment>
<dbReference type="GO" id="GO:0020037">
    <property type="term" value="F:heme binding"/>
    <property type="evidence" value="ECO:0007669"/>
    <property type="project" value="InterPro"/>
</dbReference>
<keyword evidence="7" id="KW-0808">Transferase</keyword>
<dbReference type="GO" id="GO:0019417">
    <property type="term" value="P:sulfur oxidation"/>
    <property type="evidence" value="ECO:0007669"/>
    <property type="project" value="InterPro"/>
</dbReference>
<dbReference type="RefSeq" id="WP_011814734.1">
    <property type="nucleotide sequence ID" value="NC_008789.1"/>
</dbReference>
<dbReference type="SUPFAM" id="SSF46626">
    <property type="entry name" value="Cytochrome c"/>
    <property type="match status" value="3"/>
</dbReference>
<evidence type="ECO:0000256" key="19">
    <source>
        <dbReference type="ARBA" id="ARBA00048423"/>
    </source>
</evidence>
<dbReference type="Gene3D" id="1.10.760.10">
    <property type="entry name" value="Cytochrome c-like domain"/>
    <property type="match status" value="3"/>
</dbReference>
<reference evidence="25" key="1">
    <citation type="submission" date="2006-12" db="EMBL/GenBank/DDBJ databases">
        <title>Complete sequence of Halorhodospira halophila SL1.</title>
        <authorList>
            <consortium name="US DOE Joint Genome Institute"/>
            <person name="Copeland A."/>
            <person name="Lucas S."/>
            <person name="Lapidus A."/>
            <person name="Barry K."/>
            <person name="Detter J.C."/>
            <person name="Glavina del Rio T."/>
            <person name="Hammon N."/>
            <person name="Israni S."/>
            <person name="Dalin E."/>
            <person name="Tice H."/>
            <person name="Pitluck S."/>
            <person name="Saunders E."/>
            <person name="Brettin T."/>
            <person name="Bruce D."/>
            <person name="Han C."/>
            <person name="Tapia R."/>
            <person name="Schmutz J."/>
            <person name="Larimer F."/>
            <person name="Land M."/>
            <person name="Hauser L."/>
            <person name="Kyrpides N."/>
            <person name="Mikhailova N."/>
            <person name="Hoff W."/>
            <person name="Richardson P."/>
        </authorList>
    </citation>
    <scope>NUCLEOTIDE SEQUENCE [LARGE SCALE GENOMIC DNA]</scope>
    <source>
        <strain evidence="25">DSM 244 / SL1</strain>
    </source>
</reference>
<evidence type="ECO:0000256" key="5">
    <source>
        <dbReference type="ARBA" id="ARBA00022448"/>
    </source>
</evidence>
<feature type="domain" description="Cytochrome c" evidence="23">
    <location>
        <begin position="127"/>
        <end position="220"/>
    </location>
</feature>
<dbReference type="HOGENOM" id="CLU_563565_0_0_6"/>
<comment type="similarity">
    <text evidence="13">Belongs to the SoxA family.</text>
</comment>
<evidence type="ECO:0000256" key="21">
    <source>
        <dbReference type="SAM" id="MobiDB-lite"/>
    </source>
</evidence>
<reference evidence="24 25" key="2">
    <citation type="journal article" date="2013" name="Stand. Genomic Sci.">
        <title>Complete genome sequence of Halorhodospira halophila SL1.</title>
        <authorList>
            <person name="Challacombe J.F."/>
            <person name="Majid S."/>
            <person name="Deole R."/>
            <person name="Brettin T.S."/>
            <person name="Bruce D."/>
            <person name="Delano S.F."/>
            <person name="Detter J.C."/>
            <person name="Gleasner C.D."/>
            <person name="Han C.S."/>
            <person name="Misra M."/>
            <person name="Reitenga K.G."/>
            <person name="Mikhailova N."/>
            <person name="Woyke T."/>
            <person name="Pitluck S."/>
            <person name="Nolan M."/>
            <person name="Land M.L."/>
            <person name="Saunders E."/>
            <person name="Tapia R."/>
            <person name="Lapidus A."/>
            <person name="Ivanova N."/>
            <person name="Hoff W.D."/>
        </authorList>
    </citation>
    <scope>NUCLEOTIDE SEQUENCE [LARGE SCALE GENOMIC DNA]</scope>
    <source>
        <strain evidence="25">DSM 244 / SL1</strain>
    </source>
</reference>
<feature type="compositionally biased region" description="Acidic residues" evidence="21">
    <location>
        <begin position="109"/>
        <end position="125"/>
    </location>
</feature>
<keyword evidence="8 20" id="KW-0479">Metal-binding</keyword>
<name>A1WYF0_HALHL</name>
<evidence type="ECO:0000256" key="1">
    <source>
        <dbReference type="ARBA" id="ARBA00004418"/>
    </source>
</evidence>